<evidence type="ECO:0000256" key="2">
    <source>
        <dbReference type="ARBA" id="ARBA00005695"/>
    </source>
</evidence>
<reference evidence="7" key="1">
    <citation type="submission" date="2024-01" db="EMBL/GenBank/DDBJ databases">
        <title>Roseobacter fucihabitans sp. nov., isolated from the brown alga Fucus spiralis.</title>
        <authorList>
            <person name="Hahnke S."/>
            <person name="Berger M."/>
            <person name="Schlingloff A."/>
            <person name="Athale I."/>
            <person name="Neumann-Schaal M."/>
            <person name="Adenaya A."/>
            <person name="Poehlein A."/>
            <person name="Daniel R."/>
            <person name="Pertersen J."/>
            <person name="Brinkhoff T."/>
        </authorList>
    </citation>
    <scope>NUCLEOTIDE SEQUENCE [LARGE SCALE GENOMIC DNA]</scope>
    <source>
        <strain evidence="7">B14</strain>
    </source>
</reference>
<dbReference type="PIRSF" id="PIRSF002741">
    <property type="entry name" value="MppA"/>
    <property type="match status" value="1"/>
</dbReference>
<dbReference type="PANTHER" id="PTHR30290">
    <property type="entry name" value="PERIPLASMIC BINDING COMPONENT OF ABC TRANSPORTER"/>
    <property type="match status" value="1"/>
</dbReference>
<dbReference type="CDD" id="cd08497">
    <property type="entry name" value="MbnE-like"/>
    <property type="match status" value="1"/>
</dbReference>
<comment type="subcellular location">
    <subcellularLocation>
        <location evidence="1">Periplasm</location>
    </subcellularLocation>
</comment>
<feature type="domain" description="Solute-binding protein family 5" evidence="5">
    <location>
        <begin position="104"/>
        <end position="509"/>
    </location>
</feature>
<keyword evidence="3 4" id="KW-0732">Signal</keyword>
<evidence type="ECO:0000259" key="5">
    <source>
        <dbReference type="Pfam" id="PF00496"/>
    </source>
</evidence>
<evidence type="ECO:0000313" key="7">
    <source>
        <dbReference type="Proteomes" id="UP001318682"/>
    </source>
</evidence>
<evidence type="ECO:0000256" key="3">
    <source>
        <dbReference type="ARBA" id="ARBA00022729"/>
    </source>
</evidence>
<sequence length="605" mass="66910">MGTDFFRHFTRILTPCVAILWITSAAAEPQHGISMYGTPDLPPDFVSLPYVWADAPKGGNITLGNTGGFDSLNPFVRKGTVPWQLSFLTHESLMGRSWEEPFTLYGLLAESVEVAPDRSWVTFTLREGAQFSDGSPVTVEDVIFTYDLLATQGHPKYHSLAAQIEQITKTGPRTLRIDFNTENRELALLAGMRPILSRAQWEGRDFANAPLAEIPLGTGPYTVTDYEAGRFVQLIRNPDYWGADIPFRRGTHNLDGIKLDFYGDASVMFEAFKGGDISALREFNAEKWATQYDFPAIDRGDMVKSEIPHQKPSGMTGFVMNTRNAPFDDWRLREALIQAFNFEYINDTLTGGAQPRITSYFSNSTLAMKPGPAQGAVAALLTPFASDLLPGTLEGYALPQSDGSARNRKGIRTALALLAEAGWTPKDGVMRNAEGQPLAFTILLAQNSSENIAIADLYLSALTRLGIDVTIETTDSAQYTARTNAFDFDMTLYRRALSLSPGNEQRFYWGSEAADQPGSRNWMGVKSPAVDGMIDAMLSAKDEADFNAAVRALDRVLTAGRYVIPFWQFTTGQIAHIKALKYPDTLPIYGDGPNFMPEVWWYDPS</sequence>
<dbReference type="EMBL" id="CP143423">
    <property type="protein sequence ID" value="WVX49065.1"/>
    <property type="molecule type" value="Genomic_DNA"/>
</dbReference>
<protein>
    <recommendedName>
        <fullName evidence="5">Solute-binding protein family 5 domain-containing protein</fullName>
    </recommendedName>
</protein>
<evidence type="ECO:0000313" key="6">
    <source>
        <dbReference type="EMBL" id="WVX49065.1"/>
    </source>
</evidence>
<accession>A0ABZ2BUC5</accession>
<dbReference type="PANTHER" id="PTHR30290:SF64">
    <property type="entry name" value="ABC TRANSPORTER PERIPLASMIC BINDING PROTEIN"/>
    <property type="match status" value="1"/>
</dbReference>
<dbReference type="InterPro" id="IPR039424">
    <property type="entry name" value="SBP_5"/>
</dbReference>
<keyword evidence="7" id="KW-1185">Reference proteome</keyword>
<evidence type="ECO:0000256" key="1">
    <source>
        <dbReference type="ARBA" id="ARBA00004418"/>
    </source>
</evidence>
<gene>
    <name evidence="6" type="ORF">ROLI_021510</name>
</gene>
<comment type="similarity">
    <text evidence="2">Belongs to the bacterial solute-binding protein 5 family.</text>
</comment>
<name>A0ABZ2BUC5_9RHOB</name>
<dbReference type="Pfam" id="PF00496">
    <property type="entry name" value="SBP_bac_5"/>
    <property type="match status" value="1"/>
</dbReference>
<dbReference type="Proteomes" id="UP001318682">
    <property type="component" value="Chromosome"/>
</dbReference>
<organism evidence="6 7">
    <name type="scientific">Roseobacter fucihabitans</name>
    <dbReference type="NCBI Taxonomy" id="1537242"/>
    <lineage>
        <taxon>Bacteria</taxon>
        <taxon>Pseudomonadati</taxon>
        <taxon>Pseudomonadota</taxon>
        <taxon>Alphaproteobacteria</taxon>
        <taxon>Rhodobacterales</taxon>
        <taxon>Roseobacteraceae</taxon>
        <taxon>Roseobacter</taxon>
    </lineage>
</organism>
<evidence type="ECO:0000256" key="4">
    <source>
        <dbReference type="SAM" id="SignalP"/>
    </source>
</evidence>
<dbReference type="Gene3D" id="3.40.190.10">
    <property type="entry name" value="Periplasmic binding protein-like II"/>
    <property type="match status" value="1"/>
</dbReference>
<feature type="chain" id="PRO_5047511092" description="Solute-binding protein family 5 domain-containing protein" evidence="4">
    <location>
        <begin position="28"/>
        <end position="605"/>
    </location>
</feature>
<dbReference type="Gene3D" id="3.10.105.10">
    <property type="entry name" value="Dipeptide-binding Protein, Domain 3"/>
    <property type="match status" value="1"/>
</dbReference>
<feature type="signal peptide" evidence="4">
    <location>
        <begin position="1"/>
        <end position="27"/>
    </location>
</feature>
<dbReference type="SUPFAM" id="SSF53850">
    <property type="entry name" value="Periplasmic binding protein-like II"/>
    <property type="match status" value="1"/>
</dbReference>
<dbReference type="InterPro" id="IPR000914">
    <property type="entry name" value="SBP_5_dom"/>
</dbReference>
<dbReference type="InterPro" id="IPR030678">
    <property type="entry name" value="Peptide/Ni-bd"/>
</dbReference>
<proteinExistence type="inferred from homology"/>